<accession>A0A0F9MZF9</accession>
<dbReference type="InterPro" id="IPR027417">
    <property type="entry name" value="P-loop_NTPase"/>
</dbReference>
<name>A0A0F9MZF9_9ZZZZ</name>
<dbReference type="SUPFAM" id="SSF53795">
    <property type="entry name" value="PEP carboxykinase-like"/>
    <property type="match status" value="1"/>
</dbReference>
<sequence length="307" mass="34687">MAELLKTKNNQCSKEGVSRIYFRIADVTIALTSADPKLKLKIDGSMEKFVTNGKDPDVFIWAAWEKLEKETSGDKLFDSGNLWQLYYDCGFYHFRFTSPASGPIPYKVARVRKDFNKGGVLLHRPYFDPDQPVYPLEYPLDELLINNFLLSGKGIEMHTSGVVDAQGNGHLFVGHSGAGKSTMAKLWHDEPDAKILSDDRIILRNSGERIWMYGTPWHGDAGFASPERAPLTRIYFLKKGQKNALHLKRNAEAVEHLFTCSFSSFYRTEAIDFSLGFLGKVAKAVPCCELSFFPDKRVIDFIQKLGN</sequence>
<dbReference type="AlphaFoldDB" id="A0A0F9MZF9"/>
<gene>
    <name evidence="1" type="ORF">LCGC14_1029980</name>
</gene>
<evidence type="ECO:0008006" key="2">
    <source>
        <dbReference type="Google" id="ProtNLM"/>
    </source>
</evidence>
<organism evidence="1">
    <name type="scientific">marine sediment metagenome</name>
    <dbReference type="NCBI Taxonomy" id="412755"/>
    <lineage>
        <taxon>unclassified sequences</taxon>
        <taxon>metagenomes</taxon>
        <taxon>ecological metagenomes</taxon>
    </lineage>
</organism>
<reference evidence="1" key="1">
    <citation type="journal article" date="2015" name="Nature">
        <title>Complex archaea that bridge the gap between prokaryotes and eukaryotes.</title>
        <authorList>
            <person name="Spang A."/>
            <person name="Saw J.H."/>
            <person name="Jorgensen S.L."/>
            <person name="Zaremba-Niedzwiedzka K."/>
            <person name="Martijn J."/>
            <person name="Lind A.E."/>
            <person name="van Eijk R."/>
            <person name="Schleper C."/>
            <person name="Guy L."/>
            <person name="Ettema T.J."/>
        </authorList>
    </citation>
    <scope>NUCLEOTIDE SEQUENCE</scope>
</reference>
<dbReference type="EMBL" id="LAZR01004174">
    <property type="protein sequence ID" value="KKN11094.1"/>
    <property type="molecule type" value="Genomic_DNA"/>
</dbReference>
<comment type="caution">
    <text evidence="1">The sequence shown here is derived from an EMBL/GenBank/DDBJ whole genome shotgun (WGS) entry which is preliminary data.</text>
</comment>
<proteinExistence type="predicted"/>
<evidence type="ECO:0000313" key="1">
    <source>
        <dbReference type="EMBL" id="KKN11094.1"/>
    </source>
</evidence>
<dbReference type="Gene3D" id="3.40.50.300">
    <property type="entry name" value="P-loop containing nucleotide triphosphate hydrolases"/>
    <property type="match status" value="1"/>
</dbReference>
<protein>
    <recommendedName>
        <fullName evidence="2">HPr kinase/phosphorylase C-terminal domain-containing protein</fullName>
    </recommendedName>
</protein>